<keyword evidence="6 7" id="KW-0472">Membrane</keyword>
<feature type="transmembrane region" description="Helical" evidence="7">
    <location>
        <begin position="190"/>
        <end position="208"/>
    </location>
</feature>
<dbReference type="RefSeq" id="WP_261515301.1">
    <property type="nucleotide sequence ID" value="NZ_JAODNV010000009.1"/>
</dbReference>
<feature type="domain" description="ABC transmembrane type-1" evidence="8">
    <location>
        <begin position="100"/>
        <end position="309"/>
    </location>
</feature>
<evidence type="ECO:0000313" key="10">
    <source>
        <dbReference type="Proteomes" id="UP001149009"/>
    </source>
</evidence>
<sequence length="322" mass="34662">MMTSRSRYLLNKVGIALFGIFATLTLNFFLFRVLPGDAIANMARVPGGSVELREALMRQFGLDKPLWAQYVDYLVQLAQGNLGVSYSSLRPVTEEVMRALGNTVPMTLLGIGIAVIFGVATGILAAWKHGTAIDNVITNTATIVYSAPTQWIAILLVLVFAGILPVSGASDPFAFATDFWSVFWDRLKHMILPSLTLALATFGQYTLVTRSAVLATLGEDYVFAAKAVGFPVRRILAGYALPNALIPIVTLVALSAGTVIGGSVVVETVFSWPGIGRAMYDAIVQRDYPLLQGALLVVTVTVILINLAADIVNMKLDPRIVE</sequence>
<evidence type="ECO:0000313" key="9">
    <source>
        <dbReference type="EMBL" id="MCT8990426.1"/>
    </source>
</evidence>
<keyword evidence="3" id="KW-1003">Cell membrane</keyword>
<evidence type="ECO:0000256" key="5">
    <source>
        <dbReference type="ARBA" id="ARBA00022989"/>
    </source>
</evidence>
<gene>
    <name evidence="9" type="ORF">NYR54_09000</name>
</gene>
<name>A0A9X3B9F5_9HYPH</name>
<dbReference type="GO" id="GO:0055085">
    <property type="term" value="P:transmembrane transport"/>
    <property type="evidence" value="ECO:0007669"/>
    <property type="project" value="InterPro"/>
</dbReference>
<evidence type="ECO:0000259" key="8">
    <source>
        <dbReference type="PROSITE" id="PS50928"/>
    </source>
</evidence>
<dbReference type="Proteomes" id="UP001149009">
    <property type="component" value="Unassembled WGS sequence"/>
</dbReference>
<evidence type="ECO:0000256" key="7">
    <source>
        <dbReference type="RuleBase" id="RU363032"/>
    </source>
</evidence>
<comment type="subcellular location">
    <subcellularLocation>
        <location evidence="1 7">Cell membrane</location>
        <topology evidence="1 7">Multi-pass membrane protein</topology>
    </subcellularLocation>
</comment>
<dbReference type="CDD" id="cd06261">
    <property type="entry name" value="TM_PBP2"/>
    <property type="match status" value="1"/>
</dbReference>
<dbReference type="InterPro" id="IPR035906">
    <property type="entry name" value="MetI-like_sf"/>
</dbReference>
<feature type="transmembrane region" description="Helical" evidence="7">
    <location>
        <begin position="106"/>
        <end position="127"/>
    </location>
</feature>
<evidence type="ECO:0000256" key="4">
    <source>
        <dbReference type="ARBA" id="ARBA00022692"/>
    </source>
</evidence>
<comment type="similarity">
    <text evidence="7">Belongs to the binding-protein-dependent transport system permease family.</text>
</comment>
<keyword evidence="2 7" id="KW-0813">Transport</keyword>
<proteinExistence type="inferred from homology"/>
<dbReference type="SUPFAM" id="SSF161098">
    <property type="entry name" value="MetI-like"/>
    <property type="match status" value="1"/>
</dbReference>
<feature type="transmembrane region" description="Helical" evidence="7">
    <location>
        <begin position="244"/>
        <end position="270"/>
    </location>
</feature>
<dbReference type="PROSITE" id="PS50928">
    <property type="entry name" value="ABC_TM1"/>
    <property type="match status" value="1"/>
</dbReference>
<dbReference type="InterPro" id="IPR000515">
    <property type="entry name" value="MetI-like"/>
</dbReference>
<evidence type="ECO:0000256" key="6">
    <source>
        <dbReference type="ARBA" id="ARBA00023136"/>
    </source>
</evidence>
<comment type="caution">
    <text evidence="9">The sequence shown here is derived from an EMBL/GenBank/DDBJ whole genome shotgun (WGS) entry which is preliminary data.</text>
</comment>
<organism evidence="9 10">
    <name type="scientific">Chelativorans petroleitrophicus</name>
    <dbReference type="NCBI Taxonomy" id="2975484"/>
    <lineage>
        <taxon>Bacteria</taxon>
        <taxon>Pseudomonadati</taxon>
        <taxon>Pseudomonadota</taxon>
        <taxon>Alphaproteobacteria</taxon>
        <taxon>Hyphomicrobiales</taxon>
        <taxon>Phyllobacteriaceae</taxon>
        <taxon>Chelativorans</taxon>
    </lineage>
</organism>
<feature type="transmembrane region" description="Helical" evidence="7">
    <location>
        <begin position="290"/>
        <end position="309"/>
    </location>
</feature>
<feature type="transmembrane region" description="Helical" evidence="7">
    <location>
        <begin position="12"/>
        <end position="34"/>
    </location>
</feature>
<dbReference type="GO" id="GO:0005886">
    <property type="term" value="C:plasma membrane"/>
    <property type="evidence" value="ECO:0007669"/>
    <property type="project" value="UniProtKB-SubCell"/>
</dbReference>
<evidence type="ECO:0000256" key="2">
    <source>
        <dbReference type="ARBA" id="ARBA00022448"/>
    </source>
</evidence>
<evidence type="ECO:0000256" key="1">
    <source>
        <dbReference type="ARBA" id="ARBA00004651"/>
    </source>
</evidence>
<dbReference type="AlphaFoldDB" id="A0A9X3B9F5"/>
<dbReference type="EMBL" id="JAODNV010000009">
    <property type="protein sequence ID" value="MCT8990426.1"/>
    <property type="molecule type" value="Genomic_DNA"/>
</dbReference>
<reference evidence="9" key="1">
    <citation type="submission" date="2022-08" db="EMBL/GenBank/DDBJ databases">
        <title>Chelativorans sichuanense sp. nov., a paraffin oil-degrading bacterium isolated from a mixture of oil-based drill cuttings and paddy soil.</title>
        <authorList>
            <person name="Yu J."/>
            <person name="Liu H."/>
            <person name="Chen Q."/>
        </authorList>
    </citation>
    <scope>NUCLEOTIDE SEQUENCE</scope>
    <source>
        <strain evidence="9">SCAU 2101</strain>
    </source>
</reference>
<accession>A0A9X3B9F5</accession>
<keyword evidence="5 7" id="KW-1133">Transmembrane helix</keyword>
<keyword evidence="10" id="KW-1185">Reference proteome</keyword>
<protein>
    <submittedName>
        <fullName evidence="9">ABC transporter permease</fullName>
    </submittedName>
</protein>
<keyword evidence="4 7" id="KW-0812">Transmembrane</keyword>
<dbReference type="Gene3D" id="1.10.3720.10">
    <property type="entry name" value="MetI-like"/>
    <property type="match status" value="1"/>
</dbReference>
<dbReference type="Pfam" id="PF00528">
    <property type="entry name" value="BPD_transp_1"/>
    <property type="match status" value="1"/>
</dbReference>
<dbReference type="PANTHER" id="PTHR43163:SF6">
    <property type="entry name" value="DIPEPTIDE TRANSPORT SYSTEM PERMEASE PROTEIN DPPB-RELATED"/>
    <property type="match status" value="1"/>
</dbReference>
<dbReference type="PANTHER" id="PTHR43163">
    <property type="entry name" value="DIPEPTIDE TRANSPORT SYSTEM PERMEASE PROTEIN DPPB-RELATED"/>
    <property type="match status" value="1"/>
</dbReference>
<evidence type="ECO:0000256" key="3">
    <source>
        <dbReference type="ARBA" id="ARBA00022475"/>
    </source>
</evidence>
<feature type="transmembrane region" description="Helical" evidence="7">
    <location>
        <begin position="148"/>
        <end position="170"/>
    </location>
</feature>